<evidence type="ECO:0000313" key="3">
    <source>
        <dbReference type="Proteomes" id="UP000322667"/>
    </source>
</evidence>
<dbReference type="EMBL" id="CM017631">
    <property type="protein sequence ID" value="TYH54930.1"/>
    <property type="molecule type" value="Genomic_DNA"/>
</dbReference>
<sequence length="161" mass="18128">MCTSPNLPRAQYGPNKNHYKPTHLNTNPQPAEPKLQPNLINPNPKSKSPNPIHPTTLTHVQKRKRKKAAATLGAPHLGPSHQLLCSAVHLLSAIAQLPTCKRVKKAATTTMKRREMTVCKKKMYTNGYIKKGRDHRNGVFSLFFCNIFTTQQLMKKGRENI</sequence>
<name>A0A5D2JJS4_GOSTO</name>
<gene>
    <name evidence="2" type="ORF">ES332_D09G203700v1</name>
</gene>
<protein>
    <submittedName>
        <fullName evidence="2">Uncharacterized protein</fullName>
    </submittedName>
</protein>
<feature type="region of interest" description="Disordered" evidence="1">
    <location>
        <begin position="1"/>
        <end position="66"/>
    </location>
</feature>
<proteinExistence type="predicted"/>
<keyword evidence="3" id="KW-1185">Reference proteome</keyword>
<evidence type="ECO:0000256" key="1">
    <source>
        <dbReference type="SAM" id="MobiDB-lite"/>
    </source>
</evidence>
<dbReference type="Proteomes" id="UP000322667">
    <property type="component" value="Chromosome D09"/>
</dbReference>
<accession>A0A5D2JJS4</accession>
<dbReference type="AlphaFoldDB" id="A0A5D2JJS4"/>
<evidence type="ECO:0000313" key="2">
    <source>
        <dbReference type="EMBL" id="TYH54930.1"/>
    </source>
</evidence>
<reference evidence="2 3" key="1">
    <citation type="submission" date="2019-07" db="EMBL/GenBank/DDBJ databases">
        <title>WGS assembly of Gossypium tomentosum.</title>
        <authorList>
            <person name="Chen Z.J."/>
            <person name="Sreedasyam A."/>
            <person name="Ando A."/>
            <person name="Song Q."/>
            <person name="De L."/>
            <person name="Hulse-Kemp A."/>
            <person name="Ding M."/>
            <person name="Ye W."/>
            <person name="Kirkbride R."/>
            <person name="Jenkins J."/>
            <person name="Plott C."/>
            <person name="Lovell J."/>
            <person name="Lin Y.-M."/>
            <person name="Vaughn R."/>
            <person name="Liu B."/>
            <person name="Li W."/>
            <person name="Simpson S."/>
            <person name="Scheffler B."/>
            <person name="Saski C."/>
            <person name="Grover C."/>
            <person name="Hu G."/>
            <person name="Conover J."/>
            <person name="Carlson J."/>
            <person name="Shu S."/>
            <person name="Boston L."/>
            <person name="Williams M."/>
            <person name="Peterson D."/>
            <person name="Mcgee K."/>
            <person name="Jones D."/>
            <person name="Wendel J."/>
            <person name="Stelly D."/>
            <person name="Grimwood J."/>
            <person name="Schmutz J."/>
        </authorList>
    </citation>
    <scope>NUCLEOTIDE SEQUENCE [LARGE SCALE GENOMIC DNA]</scope>
    <source>
        <strain evidence="2">7179.01</strain>
    </source>
</reference>
<organism evidence="2 3">
    <name type="scientific">Gossypium tomentosum</name>
    <name type="common">Hawaiian cotton</name>
    <name type="synonym">Gossypium sandvicense</name>
    <dbReference type="NCBI Taxonomy" id="34277"/>
    <lineage>
        <taxon>Eukaryota</taxon>
        <taxon>Viridiplantae</taxon>
        <taxon>Streptophyta</taxon>
        <taxon>Embryophyta</taxon>
        <taxon>Tracheophyta</taxon>
        <taxon>Spermatophyta</taxon>
        <taxon>Magnoliopsida</taxon>
        <taxon>eudicotyledons</taxon>
        <taxon>Gunneridae</taxon>
        <taxon>Pentapetalae</taxon>
        <taxon>rosids</taxon>
        <taxon>malvids</taxon>
        <taxon>Malvales</taxon>
        <taxon>Malvaceae</taxon>
        <taxon>Malvoideae</taxon>
        <taxon>Gossypium</taxon>
    </lineage>
</organism>
<feature type="compositionally biased region" description="Low complexity" evidence="1">
    <location>
        <begin position="37"/>
        <end position="54"/>
    </location>
</feature>